<dbReference type="AlphaFoldDB" id="A0A2P2ED18"/>
<keyword evidence="1" id="KW-1133">Transmembrane helix</keyword>
<accession>A0A2P2ED18</accession>
<feature type="transmembrane region" description="Helical" evidence="1">
    <location>
        <begin position="74"/>
        <end position="92"/>
    </location>
</feature>
<evidence type="ECO:0000313" key="2">
    <source>
        <dbReference type="EMBL" id="GBF58931.1"/>
    </source>
</evidence>
<keyword evidence="1" id="KW-0812">Transmembrane</keyword>
<dbReference type="Proteomes" id="UP000245086">
    <property type="component" value="Unassembled WGS sequence"/>
</dbReference>
<feature type="transmembrane region" description="Helical" evidence="1">
    <location>
        <begin position="98"/>
        <end position="117"/>
    </location>
</feature>
<keyword evidence="3" id="KW-1185">Reference proteome</keyword>
<feature type="transmembrane region" description="Helical" evidence="1">
    <location>
        <begin position="129"/>
        <end position="150"/>
    </location>
</feature>
<dbReference type="EMBL" id="BFBR01000009">
    <property type="protein sequence ID" value="GBF58931.1"/>
    <property type="molecule type" value="Genomic_DNA"/>
</dbReference>
<keyword evidence="1" id="KW-0472">Membrane</keyword>
<feature type="transmembrane region" description="Helical" evidence="1">
    <location>
        <begin position="43"/>
        <end position="62"/>
    </location>
</feature>
<name>A0A2P2ED18_9PROT</name>
<gene>
    <name evidence="2" type="ORF">PbB2_02622</name>
</gene>
<evidence type="ECO:0000256" key="1">
    <source>
        <dbReference type="SAM" id="Phobius"/>
    </source>
</evidence>
<proteinExistence type="predicted"/>
<protein>
    <submittedName>
        <fullName evidence="2">Uncharacterized protein</fullName>
    </submittedName>
</protein>
<organism evidence="2 3">
    <name type="scientific">Candidatus Phycosocius bacilliformis</name>
    <dbReference type="NCBI Taxonomy" id="1445552"/>
    <lineage>
        <taxon>Bacteria</taxon>
        <taxon>Pseudomonadati</taxon>
        <taxon>Pseudomonadota</taxon>
        <taxon>Alphaproteobacteria</taxon>
        <taxon>Caulobacterales</taxon>
        <taxon>Caulobacterales incertae sedis</taxon>
        <taxon>Candidatus Phycosocius</taxon>
    </lineage>
</organism>
<sequence length="216" mass="23345">MQRQIKPLDVLIGSLGFVIALPALSYLTAGTQALQQGLSSLNPWGAFALLVFEVVPWLWVMIRLGGGGKLGGDILVLTFGLLFLIPFGQVGSGPDFEMRASVPALAILAMMVAMGLCDNPRLKSGGLKLGIIIIICCASVTGLFEVARAFRYAPTPKPQCALPQIWYQQTGRVAELDTYLTRTSHVPSWLRAPSSRSVQVETTTATCWSKPWATPR</sequence>
<evidence type="ECO:0000313" key="3">
    <source>
        <dbReference type="Proteomes" id="UP000245086"/>
    </source>
</evidence>
<comment type="caution">
    <text evidence="2">The sequence shown here is derived from an EMBL/GenBank/DDBJ whole genome shotgun (WGS) entry which is preliminary data.</text>
</comment>
<reference evidence="2 3" key="1">
    <citation type="journal article" date="2018" name="Genome Announc.">
        <title>Draft Genome Sequence of "Candidatus Phycosocius bacilliformis," an Alphaproteobacterial Ectosymbiont of the Hydrocarbon-Producing Green Alga Botryococcus braunii.</title>
        <authorList>
            <person name="Tanabe Y."/>
            <person name="Yamaguchi H."/>
            <person name="Watanabe M.M."/>
        </authorList>
    </citation>
    <scope>NUCLEOTIDE SEQUENCE [LARGE SCALE GENOMIC DNA]</scope>
    <source>
        <strain evidence="2 3">BOTRYCO-2</strain>
    </source>
</reference>